<feature type="chain" id="PRO_5008750545" evidence="1">
    <location>
        <begin position="26"/>
        <end position="301"/>
    </location>
</feature>
<name>A0A1C6XBW4_PLACE</name>
<evidence type="ECO:0000256" key="1">
    <source>
        <dbReference type="SAM" id="SignalP"/>
    </source>
</evidence>
<keyword evidence="1" id="KW-0732">Signal</keyword>
<dbReference type="SUPFAM" id="SSF55961">
    <property type="entry name" value="Bet v1-like"/>
    <property type="match status" value="1"/>
</dbReference>
<accession>A0A1C6XBW4</accession>
<evidence type="ECO:0000313" key="2">
    <source>
        <dbReference type="EMBL" id="SCM01123.1"/>
    </source>
</evidence>
<dbReference type="NCBIfam" id="TIGR01599">
    <property type="entry name" value="PYST-A"/>
    <property type="match status" value="1"/>
</dbReference>
<feature type="signal peptide" evidence="1">
    <location>
        <begin position="1"/>
        <end position="25"/>
    </location>
</feature>
<organism evidence="2 3">
    <name type="scientific">Plasmodium chabaudi adami</name>
    <dbReference type="NCBI Taxonomy" id="5826"/>
    <lineage>
        <taxon>Eukaryota</taxon>
        <taxon>Sar</taxon>
        <taxon>Alveolata</taxon>
        <taxon>Apicomplexa</taxon>
        <taxon>Aconoidasida</taxon>
        <taxon>Haemosporida</taxon>
        <taxon>Plasmodiidae</taxon>
        <taxon>Plasmodium</taxon>
        <taxon>Plasmodium (Vinckeia)</taxon>
    </lineage>
</organism>
<gene>
    <name evidence="2" type="ORF">PCHDS_000049200</name>
</gene>
<dbReference type="Proteomes" id="UP000507536">
    <property type="component" value="Chromosome 4"/>
</dbReference>
<reference evidence="2 3" key="1">
    <citation type="submission" date="2016-08" db="EMBL/GenBank/DDBJ databases">
        <authorList>
            <consortium name="Pathogen Informatics"/>
        </authorList>
    </citation>
    <scope>NUCLEOTIDE SEQUENCE [LARGE SCALE GENOMIC DNA]</scope>
    <source>
        <strain evidence="2 3">DS</strain>
    </source>
</reference>
<sequence>MGKGYIKIIFPLLVSFLYMSNNALANEANSGIEALRRFARPPPRPAVTNERRSEETSVQPSSDFYVYTDQTKVAEELMEEAEDILFNNAINTNHYRLYNKFSDDSIEYYKIYGKTKIYKFIHKVHCPDMYYYIVDKLWNPRYRKFGDHIFEEKNARQYTRDLVMIQHRYTNNDIMFSGYYYALGKKHKISDNATLITYTTPSIYDYNRFDKWRFKNTIVESANSFNQKVYSERDILNGELTKMFVHLSGYLIRKNRDNVSITFIHSIDVNEPAAIKDEIIEIVHSAQVQNLIKLTSEVFEE</sequence>
<dbReference type="EMBL" id="LT608184">
    <property type="protein sequence ID" value="SCM01123.1"/>
    <property type="molecule type" value="Genomic_DNA"/>
</dbReference>
<proteinExistence type="predicted"/>
<dbReference type="AlphaFoldDB" id="A0A1C6XBW4"/>
<protein>
    <submittedName>
        <fullName evidence="2">Fam-a protein</fullName>
    </submittedName>
</protein>
<evidence type="ECO:0000313" key="3">
    <source>
        <dbReference type="Proteomes" id="UP000507536"/>
    </source>
</evidence>
<dbReference type="InterPro" id="IPR006486">
    <property type="entry name" value="PYST_A"/>
</dbReference>